<organism evidence="1 2">
    <name type="scientific">Trichonephila inaurata madagascariensis</name>
    <dbReference type="NCBI Taxonomy" id="2747483"/>
    <lineage>
        <taxon>Eukaryota</taxon>
        <taxon>Metazoa</taxon>
        <taxon>Ecdysozoa</taxon>
        <taxon>Arthropoda</taxon>
        <taxon>Chelicerata</taxon>
        <taxon>Arachnida</taxon>
        <taxon>Araneae</taxon>
        <taxon>Araneomorphae</taxon>
        <taxon>Entelegynae</taxon>
        <taxon>Araneoidea</taxon>
        <taxon>Nephilidae</taxon>
        <taxon>Trichonephila</taxon>
        <taxon>Trichonephila inaurata</taxon>
    </lineage>
</organism>
<dbReference type="EMBL" id="BMAV01025165">
    <property type="protein sequence ID" value="GFS39045.1"/>
    <property type="molecule type" value="Genomic_DNA"/>
</dbReference>
<protein>
    <submittedName>
        <fullName evidence="1">Uncharacterized protein</fullName>
    </submittedName>
</protein>
<sequence length="71" mass="8274">MERPDCETYNPCSWQTYRWIGTERLNGDTHNSSCNCPLDKICTYHRDNTNLRMYVFLCYPLTTTTNSTGAV</sequence>
<accession>A0A8X6KC93</accession>
<comment type="caution">
    <text evidence="1">The sequence shown here is derived from an EMBL/GenBank/DDBJ whole genome shotgun (WGS) entry which is preliminary data.</text>
</comment>
<keyword evidence="2" id="KW-1185">Reference proteome</keyword>
<dbReference type="AlphaFoldDB" id="A0A8X6KC93"/>
<reference evidence="1" key="1">
    <citation type="submission" date="2020-08" db="EMBL/GenBank/DDBJ databases">
        <title>Multicomponent nature underlies the extraordinary mechanical properties of spider dragline silk.</title>
        <authorList>
            <person name="Kono N."/>
            <person name="Nakamura H."/>
            <person name="Mori M."/>
            <person name="Yoshida Y."/>
            <person name="Ohtoshi R."/>
            <person name="Malay A.D."/>
            <person name="Moran D.A.P."/>
            <person name="Tomita M."/>
            <person name="Numata K."/>
            <person name="Arakawa K."/>
        </authorList>
    </citation>
    <scope>NUCLEOTIDE SEQUENCE</scope>
</reference>
<dbReference type="Proteomes" id="UP000886998">
    <property type="component" value="Unassembled WGS sequence"/>
</dbReference>
<name>A0A8X6KC93_9ARAC</name>
<evidence type="ECO:0000313" key="1">
    <source>
        <dbReference type="EMBL" id="GFS39045.1"/>
    </source>
</evidence>
<evidence type="ECO:0000313" key="2">
    <source>
        <dbReference type="Proteomes" id="UP000886998"/>
    </source>
</evidence>
<gene>
    <name evidence="1" type="ORF">TNIN_68031</name>
</gene>
<proteinExistence type="predicted"/>